<dbReference type="SUPFAM" id="SSF55120">
    <property type="entry name" value="Pseudouridine synthase"/>
    <property type="match status" value="1"/>
</dbReference>
<dbReference type="PROSITE" id="PS01129">
    <property type="entry name" value="PSI_RLU"/>
    <property type="match status" value="1"/>
</dbReference>
<dbReference type="InterPro" id="IPR006224">
    <property type="entry name" value="PsdUridine_synth_RluA-like_CS"/>
</dbReference>
<comment type="similarity">
    <text evidence="1">Belongs to the pseudouridine synthase RluA family.</text>
</comment>
<dbReference type="InterPro" id="IPR006145">
    <property type="entry name" value="PsdUridine_synth_RsuA/RluA"/>
</dbReference>
<comment type="caution">
    <text evidence="3">The sequence shown here is derived from an EMBL/GenBank/DDBJ whole genome shotgun (WGS) entry which is preliminary data.</text>
</comment>
<dbReference type="Proteomes" id="UP001449225">
    <property type="component" value="Unassembled WGS sequence"/>
</dbReference>
<sequence length="227" mass="25594">MYQIIDQTEDFLVINKSQGISVHKDQNETGLTMQLKDDLKLEALFLVHRLDKVTSGILVFAKHAQAASILSAQFRERQVTKYYLAISARKPRRKQGAIVGDMAKARRGSWKLLSSKENPAKTQFFSTSLMPGFRLFIIKPCTGKTHQIRVALKSEGAPILGDQLYGGVASDRVYLHAFGLGFSYDDQQYHYQCLPDEGELFGDDFKRVVNDFCGCPADLKWPNITNN</sequence>
<dbReference type="EMBL" id="JBBMRA010000010">
    <property type="protein sequence ID" value="MEM5537017.1"/>
    <property type="molecule type" value="Genomic_DNA"/>
</dbReference>
<dbReference type="PANTHER" id="PTHR21600:SF87">
    <property type="entry name" value="RNA PSEUDOURIDYLATE SYNTHASE DOMAIN-CONTAINING PROTEIN 1"/>
    <property type="match status" value="1"/>
</dbReference>
<proteinExistence type="inferred from homology"/>
<dbReference type="InterPro" id="IPR006508">
    <property type="entry name" value="PsdUridine_synth_RluA-like"/>
</dbReference>
<dbReference type="Pfam" id="PF00849">
    <property type="entry name" value="PseudoU_synth_2"/>
    <property type="match status" value="1"/>
</dbReference>
<evidence type="ECO:0000313" key="3">
    <source>
        <dbReference type="EMBL" id="MEM5537017.1"/>
    </source>
</evidence>
<dbReference type="RefSeq" id="WP_342854586.1">
    <property type="nucleotide sequence ID" value="NZ_JBBMRA010000010.1"/>
</dbReference>
<evidence type="ECO:0000313" key="4">
    <source>
        <dbReference type="Proteomes" id="UP001449225"/>
    </source>
</evidence>
<reference evidence="3 4" key="1">
    <citation type="submission" date="2024-03" db="EMBL/GenBank/DDBJ databases">
        <title>Community enrichment and isolation of bacterial strains for fucoidan degradation.</title>
        <authorList>
            <person name="Sichert A."/>
        </authorList>
    </citation>
    <scope>NUCLEOTIDE SEQUENCE [LARGE SCALE GENOMIC DNA]</scope>
    <source>
        <strain evidence="3 4">AS76</strain>
    </source>
</reference>
<gene>
    <name evidence="3" type="ORF">WNY58_11500</name>
</gene>
<dbReference type="PANTHER" id="PTHR21600">
    <property type="entry name" value="MITOCHONDRIAL RNA PSEUDOURIDINE SYNTHASE"/>
    <property type="match status" value="1"/>
</dbReference>
<dbReference type="InterPro" id="IPR050188">
    <property type="entry name" value="RluA_PseudoU_synthase"/>
</dbReference>
<protein>
    <submittedName>
        <fullName evidence="3">TIGR01621 family pseudouridine synthase</fullName>
    </submittedName>
</protein>
<name>A0ABU9TTI0_9GAMM</name>
<organism evidence="3 4">
    <name type="scientific">Neptuniibacter pectenicola</name>
    <dbReference type="NCBI Taxonomy" id="1806669"/>
    <lineage>
        <taxon>Bacteria</taxon>
        <taxon>Pseudomonadati</taxon>
        <taxon>Pseudomonadota</taxon>
        <taxon>Gammaproteobacteria</taxon>
        <taxon>Oceanospirillales</taxon>
        <taxon>Oceanospirillaceae</taxon>
        <taxon>Neptuniibacter</taxon>
    </lineage>
</organism>
<evidence type="ECO:0000259" key="2">
    <source>
        <dbReference type="Pfam" id="PF00849"/>
    </source>
</evidence>
<keyword evidence="4" id="KW-1185">Reference proteome</keyword>
<dbReference type="InterPro" id="IPR020103">
    <property type="entry name" value="PsdUridine_synth_cat_dom_sf"/>
</dbReference>
<feature type="domain" description="Pseudouridine synthase RsuA/RluA-like" evidence="2">
    <location>
        <begin position="10"/>
        <end position="153"/>
    </location>
</feature>
<dbReference type="NCBIfam" id="TIGR01621">
    <property type="entry name" value="RluA-like"/>
    <property type="match status" value="1"/>
</dbReference>
<dbReference type="Gene3D" id="3.30.2350.10">
    <property type="entry name" value="Pseudouridine synthase"/>
    <property type="match status" value="1"/>
</dbReference>
<accession>A0ABU9TTI0</accession>
<evidence type="ECO:0000256" key="1">
    <source>
        <dbReference type="ARBA" id="ARBA00010876"/>
    </source>
</evidence>
<dbReference type="CDD" id="cd02869">
    <property type="entry name" value="PseudoU_synth_RluA_like"/>
    <property type="match status" value="1"/>
</dbReference>